<evidence type="ECO:0000313" key="1">
    <source>
        <dbReference type="EMBL" id="KZP14341.1"/>
    </source>
</evidence>
<name>A0A166D5H9_9AGAM</name>
<reference evidence="1 2" key="1">
    <citation type="journal article" date="2016" name="Mol. Biol. Evol.">
        <title>Comparative Genomics of Early-Diverging Mushroom-Forming Fungi Provides Insights into the Origins of Lignocellulose Decay Capabilities.</title>
        <authorList>
            <person name="Nagy L.G."/>
            <person name="Riley R."/>
            <person name="Tritt A."/>
            <person name="Adam C."/>
            <person name="Daum C."/>
            <person name="Floudas D."/>
            <person name="Sun H."/>
            <person name="Yadav J.S."/>
            <person name="Pangilinan J."/>
            <person name="Larsson K.H."/>
            <person name="Matsuura K."/>
            <person name="Barry K."/>
            <person name="Labutti K."/>
            <person name="Kuo R."/>
            <person name="Ohm R.A."/>
            <person name="Bhattacharya S.S."/>
            <person name="Shirouzu T."/>
            <person name="Yoshinaga Y."/>
            <person name="Martin F.M."/>
            <person name="Grigoriev I.V."/>
            <person name="Hibbett D.S."/>
        </authorList>
    </citation>
    <scope>NUCLEOTIDE SEQUENCE [LARGE SCALE GENOMIC DNA]</scope>
    <source>
        <strain evidence="1 2">CBS 109695</strain>
    </source>
</reference>
<organism evidence="1 2">
    <name type="scientific">Athelia psychrophila</name>
    <dbReference type="NCBI Taxonomy" id="1759441"/>
    <lineage>
        <taxon>Eukaryota</taxon>
        <taxon>Fungi</taxon>
        <taxon>Dikarya</taxon>
        <taxon>Basidiomycota</taxon>
        <taxon>Agaricomycotina</taxon>
        <taxon>Agaricomycetes</taxon>
        <taxon>Agaricomycetidae</taxon>
        <taxon>Atheliales</taxon>
        <taxon>Atheliaceae</taxon>
        <taxon>Athelia</taxon>
    </lineage>
</organism>
<protein>
    <submittedName>
        <fullName evidence="1">Uncharacterized protein</fullName>
    </submittedName>
</protein>
<gene>
    <name evidence="1" type="ORF">FIBSPDRAFT_935846</name>
</gene>
<accession>A0A166D5H9</accession>
<dbReference type="Proteomes" id="UP000076532">
    <property type="component" value="Unassembled WGS sequence"/>
</dbReference>
<sequence>MYIYYVYAYLTNNVKTVHALFLELWFRFKQLFWGRASLLEWGMGAGARGTGSWMVVEDGVKDEPVLEGYTGLLEGLRAASRNKYPLGGMLKTEGTSNGFRRCGQRKSSGAESSEFRTPPLVCRSDFRVNPIRILNHSDPYDGGIRHSYAGHRYVIPGPRVGALICKSHEIAWSSMRLSSSDPRRA</sequence>
<dbReference type="AlphaFoldDB" id="A0A166D5H9"/>
<keyword evidence="2" id="KW-1185">Reference proteome</keyword>
<evidence type="ECO:0000313" key="2">
    <source>
        <dbReference type="Proteomes" id="UP000076532"/>
    </source>
</evidence>
<proteinExistence type="predicted"/>
<dbReference type="EMBL" id="KV417619">
    <property type="protein sequence ID" value="KZP14341.1"/>
    <property type="molecule type" value="Genomic_DNA"/>
</dbReference>